<evidence type="ECO:0000313" key="2">
    <source>
        <dbReference type="EMBL" id="CAD8155817.1"/>
    </source>
</evidence>
<reference evidence="2" key="1">
    <citation type="submission" date="2021-01" db="EMBL/GenBank/DDBJ databases">
        <authorList>
            <consortium name="Genoscope - CEA"/>
            <person name="William W."/>
        </authorList>
    </citation>
    <scope>NUCLEOTIDE SEQUENCE</scope>
</reference>
<name>A0A8S1TWI0_9CILI</name>
<dbReference type="AlphaFoldDB" id="A0A8S1TWI0"/>
<feature type="coiled-coil region" evidence="1">
    <location>
        <begin position="72"/>
        <end position="99"/>
    </location>
</feature>
<keyword evidence="3" id="KW-1185">Reference proteome</keyword>
<evidence type="ECO:0000256" key="1">
    <source>
        <dbReference type="SAM" id="Coils"/>
    </source>
</evidence>
<organism evidence="2 3">
    <name type="scientific">Paramecium pentaurelia</name>
    <dbReference type="NCBI Taxonomy" id="43138"/>
    <lineage>
        <taxon>Eukaryota</taxon>
        <taxon>Sar</taxon>
        <taxon>Alveolata</taxon>
        <taxon>Ciliophora</taxon>
        <taxon>Intramacronucleata</taxon>
        <taxon>Oligohymenophorea</taxon>
        <taxon>Peniculida</taxon>
        <taxon>Parameciidae</taxon>
        <taxon>Paramecium</taxon>
    </lineage>
</organism>
<accession>A0A8S1TWI0</accession>
<comment type="caution">
    <text evidence="2">The sequence shown here is derived from an EMBL/GenBank/DDBJ whole genome shotgun (WGS) entry which is preliminary data.</text>
</comment>
<keyword evidence="1" id="KW-0175">Coiled coil</keyword>
<gene>
    <name evidence="2" type="ORF">PPENT_87.1.T0270308</name>
</gene>
<dbReference type="EMBL" id="CAJJDO010000027">
    <property type="protein sequence ID" value="CAD8155817.1"/>
    <property type="molecule type" value="Genomic_DNA"/>
</dbReference>
<proteinExistence type="predicted"/>
<evidence type="ECO:0000313" key="3">
    <source>
        <dbReference type="Proteomes" id="UP000689195"/>
    </source>
</evidence>
<dbReference type="Proteomes" id="UP000689195">
    <property type="component" value="Unassembled WGS sequence"/>
</dbReference>
<protein>
    <submittedName>
        <fullName evidence="2">Uncharacterized protein</fullName>
    </submittedName>
</protein>
<sequence length="155" mass="18817">MQDIQISEIQNEFKYLEKHKQMITPILIDHKLNKQERFLCQECFDKRHQVSESMGGKEDKLIKKRKIINEIADQYSEIIQQYNNNLENLRTKLTSAIEIIIDANKNWIRELNQTKIRYCIYSFIDELDDQIRNIQQYLHTFQFDFFDKLKIGIKQ</sequence>